<dbReference type="InterPro" id="IPR009078">
    <property type="entry name" value="Ferritin-like_SF"/>
</dbReference>
<dbReference type="EMBL" id="NEMB01000003">
    <property type="protein sequence ID" value="PQQ65916.1"/>
    <property type="molecule type" value="Genomic_DNA"/>
</dbReference>
<sequence length="37" mass="4411">MWIYEKKLEYPVKIKNPDPRMAKVIITQFGGPDLMFL</sequence>
<organism evidence="2 4">
    <name type="scientific">Acetivibrio saccincola</name>
    <dbReference type="NCBI Taxonomy" id="1677857"/>
    <lineage>
        <taxon>Bacteria</taxon>
        <taxon>Bacillati</taxon>
        <taxon>Bacillota</taxon>
        <taxon>Clostridia</taxon>
        <taxon>Eubacteriales</taxon>
        <taxon>Oscillospiraceae</taxon>
        <taxon>Acetivibrio</taxon>
    </lineage>
</organism>
<dbReference type="Proteomes" id="UP000239720">
    <property type="component" value="Unassembled WGS sequence"/>
</dbReference>
<dbReference type="SUPFAM" id="SSF47240">
    <property type="entry name" value="Ferritin-like"/>
    <property type="match status" value="1"/>
</dbReference>
<proteinExistence type="inferred from homology"/>
<comment type="similarity">
    <text evidence="1">Belongs to the manganese catalase family.</text>
</comment>
<dbReference type="OrthoDB" id="9800585at2"/>
<accession>A0A2K9EB55</accession>
<reference evidence="2 4" key="1">
    <citation type="submission" date="2017-12" db="EMBL/GenBank/DDBJ databases">
        <title>Complete genome sequence of Herbivorax saccincola GGR1, a novel Cellulosome-producing hydrolytic bacterium in a thermophilic biogas plant, established by Illumina and Nanopore MinION sequencing.</title>
        <authorList>
            <person name="Pechtl A."/>
            <person name="Ruckert C."/>
            <person name="Koeck D.E."/>
            <person name="Maus I."/>
            <person name="Winkler A."/>
            <person name="Kalinowski J."/>
            <person name="Puhler A."/>
            <person name="Schwarz W.W."/>
            <person name="Zverlov V.V."/>
            <person name="Schluter A."/>
            <person name="Liebl W."/>
        </authorList>
    </citation>
    <scope>NUCLEOTIDE SEQUENCE [LARGE SCALE GENOMIC DNA]</scope>
    <source>
        <strain evidence="2">GGR1</strain>
        <strain evidence="4">SR1</strain>
    </source>
</reference>
<evidence type="ECO:0000313" key="2">
    <source>
        <dbReference type="EMBL" id="AUG58996.1"/>
    </source>
</evidence>
<dbReference type="EMBL" id="CP025197">
    <property type="protein sequence ID" value="AUG58996.1"/>
    <property type="molecule type" value="Genomic_DNA"/>
</dbReference>
<evidence type="ECO:0000256" key="1">
    <source>
        <dbReference type="ARBA" id="ARBA00007644"/>
    </source>
</evidence>
<dbReference type="Proteomes" id="UP000233534">
    <property type="component" value="Chromosome"/>
</dbReference>
<evidence type="ECO:0000313" key="4">
    <source>
        <dbReference type="Proteomes" id="UP000233534"/>
    </source>
</evidence>
<dbReference type="Gene3D" id="1.20.1260.10">
    <property type="match status" value="1"/>
</dbReference>
<evidence type="ECO:0000313" key="3">
    <source>
        <dbReference type="EMBL" id="PQQ65916.1"/>
    </source>
</evidence>
<keyword evidence="4" id="KW-1185">Reference proteome</keyword>
<protein>
    <submittedName>
        <fullName evidence="2">Manganese containing catalase</fullName>
    </submittedName>
    <submittedName>
        <fullName evidence="3">Mn-containing catalase</fullName>
    </submittedName>
</protein>
<dbReference type="InterPro" id="IPR012347">
    <property type="entry name" value="Ferritin-like"/>
</dbReference>
<evidence type="ECO:0000313" key="5">
    <source>
        <dbReference type="Proteomes" id="UP000239720"/>
    </source>
</evidence>
<name>A0A2K9EB55_9FIRM</name>
<dbReference type="Pfam" id="PF05067">
    <property type="entry name" value="Mn_catalase"/>
    <property type="match status" value="1"/>
</dbReference>
<dbReference type="InterPro" id="IPR007760">
    <property type="entry name" value="Mn_catalase"/>
</dbReference>
<dbReference type="AlphaFoldDB" id="A0A2K9EB55"/>
<reference evidence="3 5" key="2">
    <citation type="journal article" date="2018" name="Syst. Appl. Microbiol.">
        <title>Characterization and high-quality draft genome sequence of Herbivorax saccincola A7, an anaerobic, alkaliphilic, thermophilic, cellulolytic, and xylanolytic bacterium.</title>
        <authorList>
            <person name="Aikawa S."/>
            <person name="Baramee S."/>
            <person name="Sermsathanaswadi J."/>
            <person name="Thianheng P."/>
            <person name="Tachaapaikoon C."/>
            <person name="Shikata A."/>
            <person name="Waeonukul R."/>
            <person name="Pason P."/>
            <person name="Ratanakhanokchai K."/>
            <person name="Kosugi A."/>
        </authorList>
    </citation>
    <scope>NUCLEOTIDE SEQUENCE [LARGE SCALE GENOMIC DNA]</scope>
    <source>
        <strain evidence="3 5">A7</strain>
    </source>
</reference>
<gene>
    <name evidence="3" type="ORF">B9R14_03475</name>
    <name evidence="2" type="ORF">HVS_15780</name>
</gene>
<dbReference type="KEGG" id="hsc:HVS_15780"/>